<dbReference type="GO" id="GO:0017111">
    <property type="term" value="F:ribonucleoside triphosphate phosphatase activity"/>
    <property type="evidence" value="ECO:0007669"/>
    <property type="project" value="InterPro"/>
</dbReference>
<proteinExistence type="predicted"/>
<dbReference type="SUPFAM" id="SSF52540">
    <property type="entry name" value="P-loop containing nucleoside triphosphate hydrolases"/>
    <property type="match status" value="1"/>
</dbReference>
<evidence type="ECO:0000256" key="1">
    <source>
        <dbReference type="ARBA" id="ARBA00022741"/>
    </source>
</evidence>
<dbReference type="InterPro" id="IPR004948">
    <property type="entry name" value="Nuc-triphosphatase_THEP1"/>
</dbReference>
<dbReference type="AlphaFoldDB" id="A0A813T5L6"/>
<name>A0A813T5L6_9BILA</name>
<gene>
    <name evidence="5" type="ORF">GPM918_LOCUS3766</name>
    <name evidence="6" type="ORF">SRO942_LOCUS3766</name>
</gene>
<dbReference type="PANTHER" id="PTHR43146:SF1">
    <property type="entry name" value="CANCER-RELATED NUCLEOSIDE-TRIPHOSPHATASE"/>
    <property type="match status" value="1"/>
</dbReference>
<evidence type="ECO:0000256" key="2">
    <source>
        <dbReference type="ARBA" id="ARBA00022801"/>
    </source>
</evidence>
<evidence type="ECO:0000259" key="4">
    <source>
        <dbReference type="SMART" id="SM00382"/>
    </source>
</evidence>
<dbReference type="InterPro" id="IPR003593">
    <property type="entry name" value="AAA+_ATPase"/>
</dbReference>
<keyword evidence="3" id="KW-0067">ATP-binding</keyword>
<feature type="domain" description="AAA+ ATPase" evidence="4">
    <location>
        <begin position="6"/>
        <end position="172"/>
    </location>
</feature>
<dbReference type="PANTHER" id="PTHR43146">
    <property type="entry name" value="CANCER-RELATED NUCLEOSIDE-TRIPHOSPHATASE"/>
    <property type="match status" value="1"/>
</dbReference>
<sequence length="351" mass="39771">MASTTNTRHLLITGSPGVGKTTLLCRLCELVKKTYPDIVCNGFYTKEVREHGFRIGFDVISIDQIQQQRSELARIDKYSHGGCRHPRIGQYNVFVENFEQIAIPILNSIQPPCICFIDEIGKMELFSEKFKQIIHSIIEQDNIILVATIPIKPVAFVDRIRIRRDCQLLTVTKENRGSNLEIDLLAKIKHSYDIQYVRVQQVNTGIQRHAVIGQGWQTCNNLTSGASALPCDQTLGLSCYSNFSCQCASTMYWDRNYLICQTKKLYTDICDGNFYCNETLNLICPTVPNTCNCPTFSSDYTCDCQPNWFYDGIRCVNRKSINGTCPGSYACDIYTPLVCAYGVCTWSQVQD</sequence>
<dbReference type="Pfam" id="PF03266">
    <property type="entry name" value="NTPase_1"/>
    <property type="match status" value="1"/>
</dbReference>
<dbReference type="Proteomes" id="UP000663829">
    <property type="component" value="Unassembled WGS sequence"/>
</dbReference>
<dbReference type="Proteomes" id="UP000681722">
    <property type="component" value="Unassembled WGS sequence"/>
</dbReference>
<comment type="caution">
    <text evidence="5">The sequence shown here is derived from an EMBL/GenBank/DDBJ whole genome shotgun (WGS) entry which is preliminary data.</text>
</comment>
<keyword evidence="2" id="KW-0378">Hydrolase</keyword>
<keyword evidence="7" id="KW-1185">Reference proteome</keyword>
<dbReference type="CDD" id="cd19482">
    <property type="entry name" value="RecA-like_Thep1"/>
    <property type="match status" value="1"/>
</dbReference>
<reference evidence="5" key="1">
    <citation type="submission" date="2021-02" db="EMBL/GenBank/DDBJ databases">
        <authorList>
            <person name="Nowell W R."/>
        </authorList>
    </citation>
    <scope>NUCLEOTIDE SEQUENCE</scope>
</reference>
<evidence type="ECO:0000313" key="7">
    <source>
        <dbReference type="Proteomes" id="UP000663829"/>
    </source>
</evidence>
<keyword evidence="1" id="KW-0547">Nucleotide-binding</keyword>
<protein>
    <recommendedName>
        <fullName evidence="4">AAA+ ATPase domain-containing protein</fullName>
    </recommendedName>
</protein>
<evidence type="ECO:0000256" key="3">
    <source>
        <dbReference type="ARBA" id="ARBA00022840"/>
    </source>
</evidence>
<evidence type="ECO:0000313" key="5">
    <source>
        <dbReference type="EMBL" id="CAF0805796.1"/>
    </source>
</evidence>
<dbReference type="SMART" id="SM00382">
    <property type="entry name" value="AAA"/>
    <property type="match status" value="1"/>
</dbReference>
<organism evidence="5 7">
    <name type="scientific">Didymodactylos carnosus</name>
    <dbReference type="NCBI Taxonomy" id="1234261"/>
    <lineage>
        <taxon>Eukaryota</taxon>
        <taxon>Metazoa</taxon>
        <taxon>Spiralia</taxon>
        <taxon>Gnathifera</taxon>
        <taxon>Rotifera</taxon>
        <taxon>Eurotatoria</taxon>
        <taxon>Bdelloidea</taxon>
        <taxon>Philodinida</taxon>
        <taxon>Philodinidae</taxon>
        <taxon>Didymodactylos</taxon>
    </lineage>
</organism>
<dbReference type="InterPro" id="IPR027417">
    <property type="entry name" value="P-loop_NTPase"/>
</dbReference>
<dbReference type="GO" id="GO:0005524">
    <property type="term" value="F:ATP binding"/>
    <property type="evidence" value="ECO:0007669"/>
    <property type="project" value="UniProtKB-KW"/>
</dbReference>
<evidence type="ECO:0000313" key="6">
    <source>
        <dbReference type="EMBL" id="CAF3591209.1"/>
    </source>
</evidence>
<accession>A0A813T5L6</accession>
<dbReference type="OrthoDB" id="446244at2759"/>
<dbReference type="Gene3D" id="3.40.50.300">
    <property type="entry name" value="P-loop containing nucleotide triphosphate hydrolases"/>
    <property type="match status" value="1"/>
</dbReference>
<dbReference type="EMBL" id="CAJOBC010000479">
    <property type="protein sequence ID" value="CAF3591209.1"/>
    <property type="molecule type" value="Genomic_DNA"/>
</dbReference>
<dbReference type="EMBL" id="CAJNOQ010000479">
    <property type="protein sequence ID" value="CAF0805796.1"/>
    <property type="molecule type" value="Genomic_DNA"/>
</dbReference>